<reference evidence="1 2" key="1">
    <citation type="submission" date="2022-10" db="EMBL/GenBank/DDBJ databases">
        <authorList>
            <person name="Cortes-Martin A."/>
            <person name="Buttimer C.T.H."/>
            <person name="Hill C."/>
        </authorList>
    </citation>
    <scope>NUCLEOTIDE SEQUENCE [LARGE SCALE GENOMIC DNA]</scope>
</reference>
<organism evidence="1 2">
    <name type="scientific">Escherichia phage A5-4</name>
    <dbReference type="NCBI Taxonomy" id="2996162"/>
    <lineage>
        <taxon>Viruses</taxon>
        <taxon>Duplodnaviria</taxon>
        <taxon>Heunggongvirae</taxon>
        <taxon>Uroviricota</taxon>
        <taxon>Caudoviricetes</taxon>
        <taxon>Vequintavirinae</taxon>
    </lineage>
</organism>
<evidence type="ECO:0000313" key="2">
    <source>
        <dbReference type="Proteomes" id="UP001236076"/>
    </source>
</evidence>
<sequence>MLGRFMLYGNNLENKLDAGNVSAYSLSHRAAIVPLIIGVEIMAILAKDVKVGMTFNDCEVVYVAAHGDGIITIETEHFDRDCGEMEYFSCEYHENDEF</sequence>
<proteinExistence type="predicted"/>
<gene>
    <name evidence="1" type="ORF">A54_98</name>
</gene>
<accession>A0AAE9Q207</accession>
<protein>
    <submittedName>
        <fullName evidence="1">Uncharacterized protein</fullName>
    </submittedName>
</protein>
<dbReference type="Proteomes" id="UP001236076">
    <property type="component" value="Segment"/>
</dbReference>
<name>A0AAE9Q207_9CAUD</name>
<keyword evidence="2" id="KW-1185">Reference proteome</keyword>
<evidence type="ECO:0000313" key="1">
    <source>
        <dbReference type="EMBL" id="UZZ64338.1"/>
    </source>
</evidence>
<dbReference type="EMBL" id="OP744025">
    <property type="protein sequence ID" value="UZZ64338.1"/>
    <property type="molecule type" value="Genomic_DNA"/>
</dbReference>